<keyword evidence="2" id="KW-0677">Repeat</keyword>
<dbReference type="PANTHER" id="PTHR34524:SF6">
    <property type="entry name" value="CALCYPHOSINE LIKE"/>
    <property type="match status" value="1"/>
</dbReference>
<dbReference type="InterPro" id="IPR018247">
    <property type="entry name" value="EF_Hand_1_Ca_BS"/>
</dbReference>
<keyword evidence="3" id="KW-0106">Calcium</keyword>
<feature type="domain" description="EF-hand" evidence="4">
    <location>
        <begin position="437"/>
        <end position="472"/>
    </location>
</feature>
<dbReference type="Gene3D" id="1.10.238.10">
    <property type="entry name" value="EF-hand"/>
    <property type="match status" value="3"/>
</dbReference>
<dbReference type="PANTHER" id="PTHR34524">
    <property type="entry name" value="CALCYPHOSIN"/>
    <property type="match status" value="1"/>
</dbReference>
<gene>
    <name evidence="5" type="ORF">NSCI0253_LOCUS34129</name>
</gene>
<dbReference type="EMBL" id="HBFQ01047831">
    <property type="protein sequence ID" value="CAD8859775.1"/>
    <property type="molecule type" value="Transcribed_RNA"/>
</dbReference>
<dbReference type="CDD" id="cd00051">
    <property type="entry name" value="EFh"/>
    <property type="match status" value="2"/>
</dbReference>
<dbReference type="InterPro" id="IPR011992">
    <property type="entry name" value="EF-hand-dom_pair"/>
</dbReference>
<protein>
    <recommendedName>
        <fullName evidence="4">EF-hand domain-containing protein</fullName>
    </recommendedName>
</protein>
<feature type="domain" description="EF-hand" evidence="4">
    <location>
        <begin position="125"/>
        <end position="160"/>
    </location>
</feature>
<organism evidence="5">
    <name type="scientific">Noctiluca scintillans</name>
    <name type="common">Sea sparkle</name>
    <name type="synonym">Red tide dinoflagellate</name>
    <dbReference type="NCBI Taxonomy" id="2966"/>
    <lineage>
        <taxon>Eukaryota</taxon>
        <taxon>Sar</taxon>
        <taxon>Alveolata</taxon>
        <taxon>Dinophyceae</taxon>
        <taxon>Noctilucales</taxon>
        <taxon>Noctilucaceae</taxon>
        <taxon>Noctiluca</taxon>
    </lineage>
</organism>
<dbReference type="PROSITE" id="PS00018">
    <property type="entry name" value="EF_HAND_1"/>
    <property type="match status" value="2"/>
</dbReference>
<feature type="domain" description="EF-hand" evidence="4">
    <location>
        <begin position="208"/>
        <end position="239"/>
    </location>
</feature>
<dbReference type="AlphaFoldDB" id="A0A7S1FDT4"/>
<proteinExistence type="predicted"/>
<keyword evidence="1" id="KW-0479">Metal-binding</keyword>
<evidence type="ECO:0000256" key="1">
    <source>
        <dbReference type="ARBA" id="ARBA00022723"/>
    </source>
</evidence>
<dbReference type="PROSITE" id="PS50222">
    <property type="entry name" value="EF_HAND_2"/>
    <property type="match status" value="3"/>
</dbReference>
<evidence type="ECO:0000259" key="4">
    <source>
        <dbReference type="PROSITE" id="PS50222"/>
    </source>
</evidence>
<dbReference type="SMART" id="SM00054">
    <property type="entry name" value="EFh"/>
    <property type="match status" value="6"/>
</dbReference>
<dbReference type="Pfam" id="PF13499">
    <property type="entry name" value="EF-hand_7"/>
    <property type="match status" value="2"/>
</dbReference>
<dbReference type="GO" id="GO:0005509">
    <property type="term" value="F:calcium ion binding"/>
    <property type="evidence" value="ECO:0007669"/>
    <property type="project" value="InterPro"/>
</dbReference>
<evidence type="ECO:0000256" key="3">
    <source>
        <dbReference type="ARBA" id="ARBA00022837"/>
    </source>
</evidence>
<dbReference type="InterPro" id="IPR002048">
    <property type="entry name" value="EF_hand_dom"/>
</dbReference>
<dbReference type="SUPFAM" id="SSF47473">
    <property type="entry name" value="EF-hand"/>
    <property type="match status" value="1"/>
</dbReference>
<accession>A0A7S1FDT4</accession>
<evidence type="ECO:0000256" key="2">
    <source>
        <dbReference type="ARBA" id="ARBA00022737"/>
    </source>
</evidence>
<reference evidence="5" key="1">
    <citation type="submission" date="2021-01" db="EMBL/GenBank/DDBJ databases">
        <authorList>
            <person name="Corre E."/>
            <person name="Pelletier E."/>
            <person name="Niang G."/>
            <person name="Scheremetjew M."/>
            <person name="Finn R."/>
            <person name="Kale V."/>
            <person name="Holt S."/>
            <person name="Cochrane G."/>
            <person name="Meng A."/>
            <person name="Brown T."/>
            <person name="Cohen L."/>
        </authorList>
    </citation>
    <scope>NUCLEOTIDE SEQUENCE</scope>
</reference>
<evidence type="ECO:0000313" key="5">
    <source>
        <dbReference type="EMBL" id="CAD8859775.1"/>
    </source>
</evidence>
<dbReference type="InterPro" id="IPR051581">
    <property type="entry name" value="Ca-bind"/>
</dbReference>
<sequence>MNALMVKGRKGRHELINGVFEPMPDLHHDKPCWVSRSVQPVYIFHSGKSRWVISKWLDDGTRCFSFVRDSGGSPDACQGPWICCAEDGEWRADANVSCTPAQALNDPFVKLRMSLEGEMRQYGIINHESLRQLWQRLDYNGNNIVSLAEIDKMVVELVAGGVWPVWLNAKPALMRAYKKTILLNGNGDDWVQKNEFHALLLNIFWFCKLWKVFDMIDTGDDRRVDAKEFVRGMAVLGLHLSDEDALAEFAKIDQNHGSQVLFVEFCAYIRKRVNPCSNPSFDADIISGEKCGQTLRKHHGNAATQSHVIRRKCFSDFDALEAKVRRTMSDHKELHSLWNRLDYNGNNIVSLAEIDKFVVERFPLLNHKPALMRAYKASIHAQKANDWVDKSEFKTLLANIFYFNKLFWLFEHEDKDHDRRLKLPEFKWCLTVCGCNMSELQIRQEFSRVDRNGGGIILFDEFCKYFTQKMCPEVMTSLVEHD</sequence>
<name>A0A7S1FDT4_NOCSC</name>